<dbReference type="InterPro" id="IPR001845">
    <property type="entry name" value="HTH_ArsR_DNA-bd_dom"/>
</dbReference>
<keyword evidence="6" id="KW-1185">Reference proteome</keyword>
<gene>
    <name evidence="5" type="ORF">GCM10010531_18100</name>
</gene>
<dbReference type="SUPFAM" id="SSF46785">
    <property type="entry name" value="Winged helix' DNA-binding domain"/>
    <property type="match status" value="1"/>
</dbReference>
<keyword evidence="3" id="KW-0804">Transcription</keyword>
<sequence length="192" mass="21920">MSDRRDVREVTDARVLAALAHPLRRRLMDVLRVHGPATASVLAERTDQHVGNVSHHIRALAEVGLVEEAPELAKDRRERWWRLVARSLRWSGAALSDDPAEEAIAQAVQSLTIDRHSGHVRAWFAAADEEREPWRSTAFAMEKWLHLTPDELGELSREVADLLARWNDREQSDATERREPVLFFTYGIPARP</sequence>
<dbReference type="CDD" id="cd00090">
    <property type="entry name" value="HTH_ARSR"/>
    <property type="match status" value="1"/>
</dbReference>
<reference evidence="6" key="1">
    <citation type="journal article" date="2019" name="Int. J. Syst. Evol. Microbiol.">
        <title>The Global Catalogue of Microorganisms (GCM) 10K type strain sequencing project: providing services to taxonomists for standard genome sequencing and annotation.</title>
        <authorList>
            <consortium name="The Broad Institute Genomics Platform"/>
            <consortium name="The Broad Institute Genome Sequencing Center for Infectious Disease"/>
            <person name="Wu L."/>
            <person name="Ma J."/>
        </authorList>
    </citation>
    <scope>NUCLEOTIDE SEQUENCE [LARGE SCALE GENOMIC DNA]</scope>
    <source>
        <strain evidence="6">JCM 15614</strain>
    </source>
</reference>
<dbReference type="InterPro" id="IPR036390">
    <property type="entry name" value="WH_DNA-bd_sf"/>
</dbReference>
<evidence type="ECO:0000313" key="5">
    <source>
        <dbReference type="EMBL" id="GAA3165915.1"/>
    </source>
</evidence>
<keyword evidence="2" id="KW-0238">DNA-binding</keyword>
<evidence type="ECO:0000256" key="3">
    <source>
        <dbReference type="ARBA" id="ARBA00023163"/>
    </source>
</evidence>
<evidence type="ECO:0000259" key="4">
    <source>
        <dbReference type="SMART" id="SM00418"/>
    </source>
</evidence>
<dbReference type="InterPro" id="IPR036388">
    <property type="entry name" value="WH-like_DNA-bd_sf"/>
</dbReference>
<proteinExistence type="predicted"/>
<dbReference type="SMART" id="SM00418">
    <property type="entry name" value="HTH_ARSR"/>
    <property type="match status" value="1"/>
</dbReference>
<dbReference type="PANTHER" id="PTHR33154">
    <property type="entry name" value="TRANSCRIPTIONAL REGULATOR, ARSR FAMILY"/>
    <property type="match status" value="1"/>
</dbReference>
<dbReference type="Gene3D" id="1.10.10.10">
    <property type="entry name" value="Winged helix-like DNA-binding domain superfamily/Winged helix DNA-binding domain"/>
    <property type="match status" value="1"/>
</dbReference>
<dbReference type="InterPro" id="IPR011991">
    <property type="entry name" value="ArsR-like_HTH"/>
</dbReference>
<accession>A0ABP6P385</accession>
<evidence type="ECO:0000256" key="2">
    <source>
        <dbReference type="ARBA" id="ARBA00023125"/>
    </source>
</evidence>
<feature type="domain" description="HTH arsR-type" evidence="4">
    <location>
        <begin position="14"/>
        <end position="109"/>
    </location>
</feature>
<name>A0ABP6P385_9ACTN</name>
<dbReference type="InterPro" id="IPR051081">
    <property type="entry name" value="HTH_MetalResp_TranReg"/>
</dbReference>
<organism evidence="5 6">
    <name type="scientific">Blastococcus jejuensis</name>
    <dbReference type="NCBI Taxonomy" id="351224"/>
    <lineage>
        <taxon>Bacteria</taxon>
        <taxon>Bacillati</taxon>
        <taxon>Actinomycetota</taxon>
        <taxon>Actinomycetes</taxon>
        <taxon>Geodermatophilales</taxon>
        <taxon>Geodermatophilaceae</taxon>
        <taxon>Blastococcus</taxon>
    </lineage>
</organism>
<comment type="caution">
    <text evidence="5">The sequence shown here is derived from an EMBL/GenBank/DDBJ whole genome shotgun (WGS) entry which is preliminary data.</text>
</comment>
<keyword evidence="1" id="KW-0805">Transcription regulation</keyword>
<dbReference type="PANTHER" id="PTHR33154:SF15">
    <property type="entry name" value="REGULATORY PROTEIN ARSR"/>
    <property type="match status" value="1"/>
</dbReference>
<protein>
    <submittedName>
        <fullName evidence="5">Helix-turn-helix domain-containing protein</fullName>
    </submittedName>
</protein>
<evidence type="ECO:0000313" key="6">
    <source>
        <dbReference type="Proteomes" id="UP001499924"/>
    </source>
</evidence>
<dbReference type="Pfam" id="PF12840">
    <property type="entry name" value="HTH_20"/>
    <property type="match status" value="1"/>
</dbReference>
<dbReference type="Proteomes" id="UP001499924">
    <property type="component" value="Unassembled WGS sequence"/>
</dbReference>
<dbReference type="RefSeq" id="WP_344688466.1">
    <property type="nucleotide sequence ID" value="NZ_BAAAVV010000003.1"/>
</dbReference>
<evidence type="ECO:0000256" key="1">
    <source>
        <dbReference type="ARBA" id="ARBA00023015"/>
    </source>
</evidence>
<dbReference type="EMBL" id="BAAAVV010000003">
    <property type="protein sequence ID" value="GAA3165915.1"/>
    <property type="molecule type" value="Genomic_DNA"/>
</dbReference>